<dbReference type="AlphaFoldDB" id="A0A839V8Y3"/>
<accession>A0A839V8Y3</accession>
<dbReference type="SUPFAM" id="SSF56925">
    <property type="entry name" value="OMPA-like"/>
    <property type="match status" value="1"/>
</dbReference>
<dbReference type="InterPro" id="IPR027385">
    <property type="entry name" value="Beta-barrel_OMP"/>
</dbReference>
<evidence type="ECO:0000313" key="5">
    <source>
        <dbReference type="Proteomes" id="UP000547614"/>
    </source>
</evidence>
<evidence type="ECO:0000256" key="1">
    <source>
        <dbReference type="ARBA" id="ARBA00022729"/>
    </source>
</evidence>
<feature type="chain" id="PRO_5032565277" evidence="2">
    <location>
        <begin position="23"/>
        <end position="168"/>
    </location>
</feature>
<dbReference type="Pfam" id="PF13505">
    <property type="entry name" value="OMP_b-brl"/>
    <property type="match status" value="1"/>
</dbReference>
<feature type="signal peptide" evidence="2">
    <location>
        <begin position="1"/>
        <end position="22"/>
    </location>
</feature>
<dbReference type="InterPro" id="IPR011250">
    <property type="entry name" value="OMP/PagP_B-barrel"/>
</dbReference>
<organism evidence="4 5">
    <name type="scientific">Halomonas cerina</name>
    <dbReference type="NCBI Taxonomy" id="447424"/>
    <lineage>
        <taxon>Bacteria</taxon>
        <taxon>Pseudomonadati</taxon>
        <taxon>Pseudomonadota</taxon>
        <taxon>Gammaproteobacteria</taxon>
        <taxon>Oceanospirillales</taxon>
        <taxon>Halomonadaceae</taxon>
        <taxon>Halomonas</taxon>
    </lineage>
</organism>
<protein>
    <submittedName>
        <fullName evidence="4">Opacity protein-like surface antigen</fullName>
    </submittedName>
</protein>
<dbReference type="Proteomes" id="UP000547614">
    <property type="component" value="Unassembled WGS sequence"/>
</dbReference>
<dbReference type="EMBL" id="JACHXP010000004">
    <property type="protein sequence ID" value="MBB3189939.1"/>
    <property type="molecule type" value="Genomic_DNA"/>
</dbReference>
<comment type="caution">
    <text evidence="4">The sequence shown here is derived from an EMBL/GenBank/DDBJ whole genome shotgun (WGS) entry which is preliminary data.</text>
</comment>
<evidence type="ECO:0000259" key="3">
    <source>
        <dbReference type="Pfam" id="PF13505"/>
    </source>
</evidence>
<name>A0A839V8Y3_9GAMM</name>
<evidence type="ECO:0000256" key="2">
    <source>
        <dbReference type="SAM" id="SignalP"/>
    </source>
</evidence>
<evidence type="ECO:0000313" key="4">
    <source>
        <dbReference type="EMBL" id="MBB3189939.1"/>
    </source>
</evidence>
<keyword evidence="5" id="KW-1185">Reference proteome</keyword>
<gene>
    <name evidence="4" type="ORF">FHR94_001163</name>
</gene>
<reference evidence="4 5" key="1">
    <citation type="submission" date="2020-08" db="EMBL/GenBank/DDBJ databases">
        <title>Genomic Encyclopedia of Type Strains, Phase III (KMG-III): the genomes of soil and plant-associated and newly described type strains.</title>
        <authorList>
            <person name="Whitman W."/>
        </authorList>
    </citation>
    <scope>NUCLEOTIDE SEQUENCE [LARGE SCALE GENOMIC DNA]</scope>
    <source>
        <strain evidence="4 5">CECT 7282</strain>
    </source>
</reference>
<dbReference type="RefSeq" id="WP_183324683.1">
    <property type="nucleotide sequence ID" value="NZ_JACHXP010000004.1"/>
</dbReference>
<feature type="domain" description="Outer membrane protein beta-barrel" evidence="3">
    <location>
        <begin position="11"/>
        <end position="168"/>
    </location>
</feature>
<keyword evidence="1 2" id="KW-0732">Signal</keyword>
<sequence length="168" mass="17802">MKPVALPAVSAVLLLVGTATQAQEGPLAYAPSLYLGADAMFWELNRDGPAKDADSAGLRLRGGLAFNEYFALEGHLGTGGSDEGVELDDLVGLYAKGSVPLGSQFRLYGLAGVTQVELDVDEENDVSYGGGAELDVTPNLAARADYMRYLDEENYNFDAASVGLSYHF</sequence>
<proteinExistence type="predicted"/>
<dbReference type="Gene3D" id="2.40.160.20">
    <property type="match status" value="1"/>
</dbReference>